<dbReference type="STRING" id="105984.A0A427XU61"/>
<accession>A0A427XU61</accession>
<feature type="chain" id="PRO_5019005627" description="Glycoside hydrolase family 5 protein" evidence="1">
    <location>
        <begin position="20"/>
        <end position="152"/>
    </location>
</feature>
<gene>
    <name evidence="2" type="ORF">EHS24_007372</name>
</gene>
<protein>
    <recommendedName>
        <fullName evidence="4">Glycoside hydrolase family 5 protein</fullName>
    </recommendedName>
</protein>
<evidence type="ECO:0008006" key="4">
    <source>
        <dbReference type="Google" id="ProtNLM"/>
    </source>
</evidence>
<dbReference type="SUPFAM" id="SSF51445">
    <property type="entry name" value="(Trans)glycosidases"/>
    <property type="match status" value="1"/>
</dbReference>
<dbReference type="GO" id="GO:0016985">
    <property type="term" value="F:mannan endo-1,4-beta-mannosidase activity"/>
    <property type="evidence" value="ECO:0007669"/>
    <property type="project" value="UniProtKB-EC"/>
</dbReference>
<dbReference type="EMBL" id="RSCE01000005">
    <property type="protein sequence ID" value="RSH82404.1"/>
    <property type="molecule type" value="Genomic_DNA"/>
</dbReference>
<sequence>MIAFSKLLTLLPLLPFVFGAPVEVVKRSVPSGFPYAEGTKFMLDGQPFCFGGMNAYWIPQLVTDAQYTQAFDMLKDLNAKVLRTWAFSMVETVPTNSLTYYQLWEGDSFTVNTGANGLERMDKTVAMAEKYNIKLILAFTNNWDDYGGADHA</sequence>
<dbReference type="PANTHER" id="PTHR31451:SF39">
    <property type="entry name" value="MANNAN ENDO-1,4-BETA-MANNOSIDASE 1"/>
    <property type="match status" value="1"/>
</dbReference>
<dbReference type="GO" id="GO:0005576">
    <property type="term" value="C:extracellular region"/>
    <property type="evidence" value="ECO:0007669"/>
    <property type="project" value="UniProtKB-SubCell"/>
</dbReference>
<dbReference type="RefSeq" id="XP_028476636.1">
    <property type="nucleotide sequence ID" value="XM_028622743.1"/>
</dbReference>
<name>A0A427XU61_9TREE</name>
<evidence type="ECO:0000313" key="3">
    <source>
        <dbReference type="Proteomes" id="UP000279236"/>
    </source>
</evidence>
<dbReference type="InterPro" id="IPR017853">
    <property type="entry name" value="GH"/>
</dbReference>
<dbReference type="PANTHER" id="PTHR31451">
    <property type="match status" value="1"/>
</dbReference>
<reference evidence="2 3" key="1">
    <citation type="submission" date="2018-11" db="EMBL/GenBank/DDBJ databases">
        <title>Genome sequence of Apiotrichum porosum DSM 27194.</title>
        <authorList>
            <person name="Aliyu H."/>
            <person name="Gorte O."/>
            <person name="Ochsenreither K."/>
        </authorList>
    </citation>
    <scope>NUCLEOTIDE SEQUENCE [LARGE SCALE GENOMIC DNA]</scope>
    <source>
        <strain evidence="2 3">DSM 27194</strain>
    </source>
</reference>
<keyword evidence="1" id="KW-0732">Signal</keyword>
<dbReference type="AlphaFoldDB" id="A0A427XU61"/>
<dbReference type="OrthoDB" id="406631at2759"/>
<evidence type="ECO:0000313" key="2">
    <source>
        <dbReference type="EMBL" id="RSH82404.1"/>
    </source>
</evidence>
<organism evidence="2 3">
    <name type="scientific">Apiotrichum porosum</name>
    <dbReference type="NCBI Taxonomy" id="105984"/>
    <lineage>
        <taxon>Eukaryota</taxon>
        <taxon>Fungi</taxon>
        <taxon>Dikarya</taxon>
        <taxon>Basidiomycota</taxon>
        <taxon>Agaricomycotina</taxon>
        <taxon>Tremellomycetes</taxon>
        <taxon>Trichosporonales</taxon>
        <taxon>Trichosporonaceae</taxon>
        <taxon>Apiotrichum</taxon>
    </lineage>
</organism>
<keyword evidence="3" id="KW-1185">Reference proteome</keyword>
<comment type="caution">
    <text evidence="2">The sequence shown here is derived from an EMBL/GenBank/DDBJ whole genome shotgun (WGS) entry which is preliminary data.</text>
</comment>
<dbReference type="GeneID" id="39591915"/>
<evidence type="ECO:0000256" key="1">
    <source>
        <dbReference type="SAM" id="SignalP"/>
    </source>
</evidence>
<proteinExistence type="predicted"/>
<dbReference type="Gene3D" id="3.20.20.80">
    <property type="entry name" value="Glycosidases"/>
    <property type="match status" value="1"/>
</dbReference>
<feature type="signal peptide" evidence="1">
    <location>
        <begin position="1"/>
        <end position="19"/>
    </location>
</feature>
<dbReference type="Proteomes" id="UP000279236">
    <property type="component" value="Unassembled WGS sequence"/>
</dbReference>
<dbReference type="InterPro" id="IPR045053">
    <property type="entry name" value="MAN-like"/>
</dbReference>